<dbReference type="PANTHER" id="PTHR42879:SF6">
    <property type="entry name" value="NADPH-DEPENDENT REDUCTASE BACG"/>
    <property type="match status" value="1"/>
</dbReference>
<dbReference type="SMART" id="SM00822">
    <property type="entry name" value="PKS_KR"/>
    <property type="match status" value="1"/>
</dbReference>
<dbReference type="InterPro" id="IPR036291">
    <property type="entry name" value="NAD(P)-bd_dom_sf"/>
</dbReference>
<dbReference type="InterPro" id="IPR002347">
    <property type="entry name" value="SDR_fam"/>
</dbReference>
<comment type="similarity">
    <text evidence="1">Belongs to the short-chain dehydrogenases/reductases (SDR) family.</text>
</comment>
<reference evidence="3 4" key="1">
    <citation type="submission" date="2017-07" db="EMBL/GenBank/DDBJ databases">
        <title>Draft Genome Sequences of Select Purple Nonsulfur Bacteria.</title>
        <authorList>
            <person name="Lasarre B."/>
            <person name="Mckinlay J.B."/>
        </authorList>
    </citation>
    <scope>NUCLEOTIDE SEQUENCE [LARGE SCALE GENOMIC DNA]</scope>
    <source>
        <strain evidence="3 4">DSM 5909</strain>
    </source>
</reference>
<evidence type="ECO:0000313" key="4">
    <source>
        <dbReference type="Proteomes" id="UP000249130"/>
    </source>
</evidence>
<dbReference type="PRINTS" id="PR00081">
    <property type="entry name" value="GDHRDH"/>
</dbReference>
<sequence>MDLGLAGKVAIVTGASRGIGRAIALRLAAEGMDVALVARSGTLLDEVRREIDALGREAVAFPADLRDPEAPARVVAATSGALGRLDLVVNNAGATKRGDFLALTDEDWADGFALKFFGAVRMTRAAWPLLQAVGGAVVIIAGNGGRTGDREFAIGGTVNAALGLLTKALADRGIADGVRVNTINPGIVETDRFQARLKRLVDETGVGEAEAYDRMRAAHRVARFGRPEEVADLVAVMASGRVGYLQGAVVDLDGGETRTL</sequence>
<dbReference type="FunFam" id="3.40.50.720:FF:000084">
    <property type="entry name" value="Short-chain dehydrogenase reductase"/>
    <property type="match status" value="1"/>
</dbReference>
<dbReference type="PANTHER" id="PTHR42879">
    <property type="entry name" value="3-OXOACYL-(ACYL-CARRIER-PROTEIN) REDUCTASE"/>
    <property type="match status" value="1"/>
</dbReference>
<dbReference type="SUPFAM" id="SSF51735">
    <property type="entry name" value="NAD(P)-binding Rossmann-fold domains"/>
    <property type="match status" value="1"/>
</dbReference>
<evidence type="ECO:0000313" key="3">
    <source>
        <dbReference type="EMBL" id="RAI40040.1"/>
    </source>
</evidence>
<comment type="caution">
    <text evidence="3">The sequence shown here is derived from an EMBL/GenBank/DDBJ whole genome shotgun (WGS) entry which is preliminary data.</text>
</comment>
<dbReference type="Proteomes" id="UP000249130">
    <property type="component" value="Unassembled WGS sequence"/>
</dbReference>
<dbReference type="OrthoDB" id="9804774at2"/>
<proteinExistence type="inferred from homology"/>
<dbReference type="Pfam" id="PF13561">
    <property type="entry name" value="adh_short_C2"/>
    <property type="match status" value="1"/>
</dbReference>
<accession>A0A327KMF6</accession>
<evidence type="ECO:0000256" key="1">
    <source>
        <dbReference type="ARBA" id="ARBA00006484"/>
    </source>
</evidence>
<gene>
    <name evidence="3" type="ORF">CH341_24605</name>
</gene>
<dbReference type="AlphaFoldDB" id="A0A327KMF6"/>
<dbReference type="InterPro" id="IPR050259">
    <property type="entry name" value="SDR"/>
</dbReference>
<organism evidence="3 4">
    <name type="scientific">Rhodoplanes roseus</name>
    <dbReference type="NCBI Taxonomy" id="29409"/>
    <lineage>
        <taxon>Bacteria</taxon>
        <taxon>Pseudomonadati</taxon>
        <taxon>Pseudomonadota</taxon>
        <taxon>Alphaproteobacteria</taxon>
        <taxon>Hyphomicrobiales</taxon>
        <taxon>Nitrobacteraceae</taxon>
        <taxon>Rhodoplanes</taxon>
    </lineage>
</organism>
<dbReference type="Gene3D" id="3.40.50.720">
    <property type="entry name" value="NAD(P)-binding Rossmann-like Domain"/>
    <property type="match status" value="1"/>
</dbReference>
<keyword evidence="4" id="KW-1185">Reference proteome</keyword>
<dbReference type="EMBL" id="NPEX01000253">
    <property type="protein sequence ID" value="RAI40040.1"/>
    <property type="molecule type" value="Genomic_DNA"/>
</dbReference>
<name>A0A327KMF6_9BRAD</name>
<protein>
    <submittedName>
        <fullName evidence="3">Short-chain dehydrogenase</fullName>
    </submittedName>
</protein>
<evidence type="ECO:0000259" key="2">
    <source>
        <dbReference type="SMART" id="SM00822"/>
    </source>
</evidence>
<feature type="domain" description="Ketoreductase" evidence="2">
    <location>
        <begin position="8"/>
        <end position="150"/>
    </location>
</feature>
<dbReference type="InterPro" id="IPR057326">
    <property type="entry name" value="KR_dom"/>
</dbReference>